<dbReference type="GO" id="GO:0006511">
    <property type="term" value="P:ubiquitin-dependent protein catabolic process"/>
    <property type="evidence" value="ECO:0007669"/>
    <property type="project" value="TreeGrafter"/>
</dbReference>
<dbReference type="InterPro" id="IPR035983">
    <property type="entry name" value="Hect_E3_ubiquitin_ligase"/>
</dbReference>
<dbReference type="GO" id="GO:0061630">
    <property type="term" value="F:ubiquitin protein ligase activity"/>
    <property type="evidence" value="ECO:0007669"/>
    <property type="project" value="UniProtKB-EC"/>
</dbReference>
<dbReference type="PANTHER" id="PTHR45700:SF2">
    <property type="entry name" value="UBIQUITIN-PROTEIN LIGASE E3C"/>
    <property type="match status" value="1"/>
</dbReference>
<dbReference type="PROSITE" id="PS50237">
    <property type="entry name" value="HECT"/>
    <property type="match status" value="1"/>
</dbReference>
<name>A0A1J4JV01_9EUKA</name>
<reference evidence="7" key="1">
    <citation type="submission" date="2016-10" db="EMBL/GenBank/DDBJ databases">
        <authorList>
            <person name="Benchimol M."/>
            <person name="Almeida L.G."/>
            <person name="Vasconcelos A.T."/>
            <person name="Perreira-Neves A."/>
            <person name="Rosa I.A."/>
            <person name="Tasca T."/>
            <person name="Bogo M.R."/>
            <person name="de Souza W."/>
        </authorList>
    </citation>
    <scope>NUCLEOTIDE SEQUENCE [LARGE SCALE GENOMIC DNA]</scope>
    <source>
        <strain evidence="7">K</strain>
    </source>
</reference>
<dbReference type="EMBL" id="MLAK01000862">
    <property type="protein sequence ID" value="OHT02538.1"/>
    <property type="molecule type" value="Genomic_DNA"/>
</dbReference>
<organism evidence="7 8">
    <name type="scientific">Tritrichomonas foetus</name>
    <dbReference type="NCBI Taxonomy" id="1144522"/>
    <lineage>
        <taxon>Eukaryota</taxon>
        <taxon>Metamonada</taxon>
        <taxon>Parabasalia</taxon>
        <taxon>Tritrichomonadida</taxon>
        <taxon>Tritrichomonadidae</taxon>
        <taxon>Tritrichomonas</taxon>
    </lineage>
</organism>
<dbReference type="PANTHER" id="PTHR45700">
    <property type="entry name" value="UBIQUITIN-PROTEIN LIGASE E3C"/>
    <property type="match status" value="1"/>
</dbReference>
<accession>A0A1J4JV01</accession>
<evidence type="ECO:0000256" key="5">
    <source>
        <dbReference type="PROSITE-ProRule" id="PRU00104"/>
    </source>
</evidence>
<dbReference type="Pfam" id="PF00632">
    <property type="entry name" value="HECT"/>
    <property type="match status" value="1"/>
</dbReference>
<feature type="active site" description="Glycyl thioester intermediate" evidence="5">
    <location>
        <position position="555"/>
    </location>
</feature>
<dbReference type="Proteomes" id="UP000179807">
    <property type="component" value="Unassembled WGS sequence"/>
</dbReference>
<dbReference type="Gene3D" id="3.30.2410.10">
    <property type="entry name" value="Hect, E3 ligase catalytic domain"/>
    <property type="match status" value="1"/>
</dbReference>
<keyword evidence="4 5" id="KW-0833">Ubl conjugation pathway</keyword>
<evidence type="ECO:0000256" key="2">
    <source>
        <dbReference type="ARBA" id="ARBA00012485"/>
    </source>
</evidence>
<dbReference type="RefSeq" id="XP_068355674.1">
    <property type="nucleotide sequence ID" value="XM_068507247.1"/>
</dbReference>
<keyword evidence="3" id="KW-0808">Transferase</keyword>
<dbReference type="VEuPathDB" id="TrichDB:TRFO_30260"/>
<dbReference type="GO" id="GO:0000209">
    <property type="term" value="P:protein polyubiquitination"/>
    <property type="evidence" value="ECO:0007669"/>
    <property type="project" value="InterPro"/>
</dbReference>
<dbReference type="EC" id="2.3.2.26" evidence="2"/>
<evidence type="ECO:0000313" key="7">
    <source>
        <dbReference type="EMBL" id="OHT02538.1"/>
    </source>
</evidence>
<dbReference type="OrthoDB" id="8068875at2759"/>
<dbReference type="GeneID" id="94841951"/>
<evidence type="ECO:0000259" key="6">
    <source>
        <dbReference type="PROSITE" id="PS50237"/>
    </source>
</evidence>
<protein>
    <recommendedName>
        <fullName evidence="2">HECT-type E3 ubiquitin transferase</fullName>
        <ecNumber evidence="2">2.3.2.26</ecNumber>
    </recommendedName>
</protein>
<evidence type="ECO:0000313" key="8">
    <source>
        <dbReference type="Proteomes" id="UP000179807"/>
    </source>
</evidence>
<evidence type="ECO:0000256" key="3">
    <source>
        <dbReference type="ARBA" id="ARBA00022679"/>
    </source>
</evidence>
<feature type="domain" description="HECT" evidence="6">
    <location>
        <begin position="264"/>
        <end position="587"/>
    </location>
</feature>
<comment type="caution">
    <text evidence="7">The sequence shown here is derived from an EMBL/GenBank/DDBJ whole genome shotgun (WGS) entry which is preliminary data.</text>
</comment>
<comment type="catalytic activity">
    <reaction evidence="1">
        <text>S-ubiquitinyl-[E2 ubiquitin-conjugating enzyme]-L-cysteine + [acceptor protein]-L-lysine = [E2 ubiquitin-conjugating enzyme]-L-cysteine + N(6)-ubiquitinyl-[acceptor protein]-L-lysine.</text>
        <dbReference type="EC" id="2.3.2.26"/>
    </reaction>
</comment>
<dbReference type="AlphaFoldDB" id="A0A1J4JV01"/>
<evidence type="ECO:0000256" key="4">
    <source>
        <dbReference type="ARBA" id="ARBA00022786"/>
    </source>
</evidence>
<keyword evidence="8" id="KW-1185">Reference proteome</keyword>
<proteinExistence type="predicted"/>
<dbReference type="InterPro" id="IPR044611">
    <property type="entry name" value="E3A/B/C-like"/>
</dbReference>
<sequence length="587" mass="67418">MNSVYKVTIYTDTAKIVFINRSHRFPNDLLLMVSRTLDFEDADMIFGRDILNNIFVNRGDTYLALVNGDSLSDYSNPWDEFIEFQIFDEKSPTRKSIVERSKSVEIEVSSIKTEFIHDMESFATKWLPQHTESLLRLFTLQDLKAQSFTPVYEIAHSSSLCAVFPENIICLCALLLHHFNYINEFHYNKVPEPFWNSTSDLIPFDKTCASFLKAIESEPCVSKNRQVIEINRKASQIFLTAGAGRKEDTVIYQLAKIINKYGFTKFRMEQTPFFVKFTNELAIDAGGPSNEILIEAINSAFHPSTQLFVQTINSGKTYFIPNPDAQEEINSVYSALGVILAIIIRTGALQNIPFAPFIWKYLAGEDILSSDIAEADEEFKTLLNHLNNGFIDNIKWTATTWDHKNVYNLSGGNDRQVYKEYINLYLQEYINFRIGLIKNQLQSIKNGFQANTGVDSHKFLCGKVLSWLAQGGGNVSVDNLKPVINFVGFSNDIESINQFWRVLERFNNEQLQLLLKFITTLSRIPNRTIDQNFKIRVYRLECNNPNDALPTASTCFKKLYLPKYESDDIAYRKLLYAIQFCQTMENN</sequence>
<dbReference type="SUPFAM" id="SSF56204">
    <property type="entry name" value="Hect, E3 ligase catalytic domain"/>
    <property type="match status" value="1"/>
</dbReference>
<dbReference type="InterPro" id="IPR000569">
    <property type="entry name" value="HECT_dom"/>
</dbReference>
<evidence type="ECO:0000256" key="1">
    <source>
        <dbReference type="ARBA" id="ARBA00000885"/>
    </source>
</evidence>
<gene>
    <name evidence="7" type="ORF">TRFO_30260</name>
</gene>
<dbReference type="Gene3D" id="3.90.1750.10">
    <property type="entry name" value="Hect, E3 ligase catalytic domains"/>
    <property type="match status" value="1"/>
</dbReference>
<dbReference type="Gene3D" id="3.30.2160.10">
    <property type="entry name" value="Hect, E3 ligase catalytic domain"/>
    <property type="match status" value="1"/>
</dbReference>
<dbReference type="SMART" id="SM00119">
    <property type="entry name" value="HECTc"/>
    <property type="match status" value="1"/>
</dbReference>